<evidence type="ECO:0000313" key="1">
    <source>
        <dbReference type="EMBL" id="GIQ90820.1"/>
    </source>
</evidence>
<dbReference type="Proteomes" id="UP000265618">
    <property type="component" value="Unassembled WGS sequence"/>
</dbReference>
<gene>
    <name evidence="1" type="ORF">KIPB_013763</name>
</gene>
<comment type="caution">
    <text evidence="1">The sequence shown here is derived from an EMBL/GenBank/DDBJ whole genome shotgun (WGS) entry which is preliminary data.</text>
</comment>
<protein>
    <recommendedName>
        <fullName evidence="3">Clathrin/coatomer adaptor adaptin-like N-terminal domain-containing protein</fullName>
    </recommendedName>
</protein>
<feature type="non-terminal residue" evidence="1">
    <location>
        <position position="89"/>
    </location>
</feature>
<name>A0A9K3DAU4_9EUKA</name>
<feature type="non-terminal residue" evidence="1">
    <location>
        <position position="1"/>
    </location>
</feature>
<sequence>LFEESAPCAIYDGEYQREVDLVAMALFYLEDRIQYLMTVAFKLCSSLSADKLPHARRTAITCMGTLATHPENTHKCAKLVASSLFLYLS</sequence>
<evidence type="ECO:0008006" key="3">
    <source>
        <dbReference type="Google" id="ProtNLM"/>
    </source>
</evidence>
<dbReference type="AlphaFoldDB" id="A0A9K3DAU4"/>
<dbReference type="EMBL" id="BDIP01006713">
    <property type="protein sequence ID" value="GIQ90820.1"/>
    <property type="molecule type" value="Genomic_DNA"/>
</dbReference>
<reference evidence="1 2" key="1">
    <citation type="journal article" date="2018" name="PLoS ONE">
        <title>The draft genome of Kipferlia bialata reveals reductive genome evolution in fornicate parasites.</title>
        <authorList>
            <person name="Tanifuji G."/>
            <person name="Takabayashi S."/>
            <person name="Kume K."/>
            <person name="Takagi M."/>
            <person name="Nakayama T."/>
            <person name="Kamikawa R."/>
            <person name="Inagaki Y."/>
            <person name="Hashimoto T."/>
        </authorList>
    </citation>
    <scope>NUCLEOTIDE SEQUENCE [LARGE SCALE GENOMIC DNA]</scope>
    <source>
        <strain evidence="1">NY0173</strain>
    </source>
</reference>
<proteinExistence type="predicted"/>
<organism evidence="1 2">
    <name type="scientific">Kipferlia bialata</name>
    <dbReference type="NCBI Taxonomy" id="797122"/>
    <lineage>
        <taxon>Eukaryota</taxon>
        <taxon>Metamonada</taxon>
        <taxon>Carpediemonas-like organisms</taxon>
        <taxon>Kipferlia</taxon>
    </lineage>
</organism>
<keyword evidence="2" id="KW-1185">Reference proteome</keyword>
<evidence type="ECO:0000313" key="2">
    <source>
        <dbReference type="Proteomes" id="UP000265618"/>
    </source>
</evidence>
<accession>A0A9K3DAU4</accession>